<dbReference type="GO" id="GO:0043546">
    <property type="term" value="F:molybdopterin cofactor binding"/>
    <property type="evidence" value="ECO:0007669"/>
    <property type="project" value="InterPro"/>
</dbReference>
<dbReference type="NCBIfam" id="TIGR01580">
    <property type="entry name" value="narG"/>
    <property type="match status" value="1"/>
</dbReference>
<feature type="domain" description="4Fe-4S Mo/W bis-MGD-type" evidence="19">
    <location>
        <begin position="53"/>
        <end position="117"/>
    </location>
</feature>
<evidence type="ECO:0000256" key="10">
    <source>
        <dbReference type="ARBA" id="ARBA00022723"/>
    </source>
</evidence>
<comment type="catalytic activity">
    <reaction evidence="17">
        <text>nitrate + a quinol = a quinone + nitrite + H2O</text>
        <dbReference type="Rhea" id="RHEA:56144"/>
        <dbReference type="ChEBI" id="CHEBI:15377"/>
        <dbReference type="ChEBI" id="CHEBI:16301"/>
        <dbReference type="ChEBI" id="CHEBI:17632"/>
        <dbReference type="ChEBI" id="CHEBI:24646"/>
        <dbReference type="ChEBI" id="CHEBI:132124"/>
        <dbReference type="EC" id="1.7.5.1"/>
    </reaction>
</comment>
<dbReference type="InterPro" id="IPR006656">
    <property type="entry name" value="Mopterin_OxRdtase"/>
</dbReference>
<evidence type="ECO:0000256" key="11">
    <source>
        <dbReference type="ARBA" id="ARBA00022982"/>
    </source>
</evidence>
<comment type="subcellular location">
    <subcellularLocation>
        <location evidence="3">Cell membrane</location>
        <topology evidence="3">Peripheral membrane protein</topology>
    </subcellularLocation>
</comment>
<dbReference type="GO" id="GO:0051539">
    <property type="term" value="F:4 iron, 4 sulfur cluster binding"/>
    <property type="evidence" value="ECO:0007669"/>
    <property type="project" value="UniProtKB-KW"/>
</dbReference>
<reference evidence="20 23" key="2">
    <citation type="journal article" date="2019" name="Emerg. Microbes Infect.">
        <title>Comprehensive subspecies identification of 175 nontuberculous mycobacteria species based on 7547 genomic profiles.</title>
        <authorList>
            <person name="Matsumoto Y."/>
            <person name="Kinjo T."/>
            <person name="Motooka D."/>
            <person name="Nabeya D."/>
            <person name="Jung N."/>
            <person name="Uechi K."/>
            <person name="Horii T."/>
            <person name="Iida T."/>
            <person name="Fujita J."/>
            <person name="Nakamura S."/>
        </authorList>
    </citation>
    <scope>NUCLEOTIDE SEQUENCE [LARGE SCALE GENOMIC DNA]</scope>
    <source>
        <strain evidence="20 23">JCM 6377</strain>
    </source>
</reference>
<dbReference type="SUPFAM" id="SSF53706">
    <property type="entry name" value="Formate dehydrogenase/DMSO reductase, domains 1-3"/>
    <property type="match status" value="1"/>
</dbReference>
<dbReference type="PROSITE" id="PS00551">
    <property type="entry name" value="MOLYBDOPTERIN_PROK_1"/>
    <property type="match status" value="1"/>
</dbReference>
<dbReference type="InterPro" id="IPR006963">
    <property type="entry name" value="Mopterin_OxRdtase_4Fe-4S_dom"/>
</dbReference>
<evidence type="ECO:0000256" key="3">
    <source>
        <dbReference type="ARBA" id="ARBA00004202"/>
    </source>
</evidence>
<dbReference type="InterPro" id="IPR027467">
    <property type="entry name" value="MopterinOxRdtase_cofactor_BS"/>
</dbReference>
<evidence type="ECO:0000256" key="2">
    <source>
        <dbReference type="ARBA" id="ARBA00001966"/>
    </source>
</evidence>
<accession>A0A2A7MTV3</accession>
<evidence type="ECO:0000313" key="22">
    <source>
        <dbReference type="Proteomes" id="UP000220914"/>
    </source>
</evidence>
<dbReference type="GO" id="GO:0009325">
    <property type="term" value="C:nitrate reductase complex"/>
    <property type="evidence" value="ECO:0007669"/>
    <property type="project" value="InterPro"/>
</dbReference>
<comment type="cofactor">
    <cofactor evidence="2">
        <name>[4Fe-4S] cluster</name>
        <dbReference type="ChEBI" id="CHEBI:49883"/>
    </cofactor>
</comment>
<dbReference type="Proteomes" id="UP000220914">
    <property type="component" value="Unassembled WGS sequence"/>
</dbReference>
<comment type="similarity">
    <text evidence="4">Belongs to the prokaryotic molybdopterin-containing oxidoreductase family.</text>
</comment>
<keyword evidence="11" id="KW-0249">Electron transport</keyword>
<proteinExistence type="inferred from homology"/>
<keyword evidence="13" id="KW-0408">Iron</keyword>
<gene>
    <name evidence="21" type="ORF">CQY20_22470</name>
    <name evidence="20" type="ORF">MAGR_47960</name>
</gene>
<evidence type="ECO:0000256" key="18">
    <source>
        <dbReference type="ARBA" id="ARBA00069751"/>
    </source>
</evidence>
<dbReference type="SUPFAM" id="SSF50692">
    <property type="entry name" value="ADC-like"/>
    <property type="match status" value="1"/>
</dbReference>
<keyword evidence="14" id="KW-0411">Iron-sulfur</keyword>
<evidence type="ECO:0000256" key="6">
    <source>
        <dbReference type="ARBA" id="ARBA00022448"/>
    </source>
</evidence>
<keyword evidence="7" id="KW-1003">Cell membrane</keyword>
<dbReference type="AlphaFoldDB" id="A0A2A7MTV3"/>
<keyword evidence="15" id="KW-0534">Nitrate assimilation</keyword>
<dbReference type="Proteomes" id="UP000465302">
    <property type="component" value="Unassembled WGS sequence"/>
</dbReference>
<evidence type="ECO:0000256" key="4">
    <source>
        <dbReference type="ARBA" id="ARBA00010312"/>
    </source>
</evidence>
<evidence type="ECO:0000256" key="9">
    <source>
        <dbReference type="ARBA" id="ARBA00022505"/>
    </source>
</evidence>
<dbReference type="GO" id="GO:0005886">
    <property type="term" value="C:plasma membrane"/>
    <property type="evidence" value="ECO:0007669"/>
    <property type="project" value="UniProtKB-SubCell"/>
</dbReference>
<dbReference type="PROSITE" id="PS00490">
    <property type="entry name" value="MOLYBDOPTERIN_PROK_2"/>
    <property type="match status" value="1"/>
</dbReference>
<dbReference type="PANTHER" id="PTHR43105:SF2">
    <property type="entry name" value="RESPIRATORY NITRATE REDUCTASE 2 ALPHA CHAIN"/>
    <property type="match status" value="1"/>
</dbReference>
<name>A0A2A7MTV3_MYCAG</name>
<evidence type="ECO:0000256" key="14">
    <source>
        <dbReference type="ARBA" id="ARBA00023014"/>
    </source>
</evidence>
<evidence type="ECO:0000313" key="20">
    <source>
        <dbReference type="EMBL" id="GFG53355.1"/>
    </source>
</evidence>
<dbReference type="InterPro" id="IPR006657">
    <property type="entry name" value="MoPterin_dinucl-bd_dom"/>
</dbReference>
<dbReference type="InterPro" id="IPR006655">
    <property type="entry name" value="Mopterin_OxRdtase_prok_CS"/>
</dbReference>
<evidence type="ECO:0000259" key="19">
    <source>
        <dbReference type="PROSITE" id="PS51669"/>
    </source>
</evidence>
<dbReference type="SMART" id="SM00926">
    <property type="entry name" value="Molybdop_Fe4S4"/>
    <property type="match status" value="1"/>
</dbReference>
<reference evidence="20" key="3">
    <citation type="submission" date="2020-02" db="EMBL/GenBank/DDBJ databases">
        <authorList>
            <person name="Matsumoto Y."/>
            <person name="Motooka D."/>
            <person name="Nakamura S."/>
        </authorList>
    </citation>
    <scope>NUCLEOTIDE SEQUENCE</scope>
    <source>
        <strain evidence="20">JCM 6377</strain>
    </source>
</reference>
<evidence type="ECO:0000256" key="12">
    <source>
        <dbReference type="ARBA" id="ARBA00023002"/>
    </source>
</evidence>
<dbReference type="InterPro" id="IPR009010">
    <property type="entry name" value="Asp_de-COase-like_dom_sf"/>
</dbReference>
<evidence type="ECO:0000256" key="5">
    <source>
        <dbReference type="ARBA" id="ARBA00012500"/>
    </source>
</evidence>
<evidence type="ECO:0000256" key="13">
    <source>
        <dbReference type="ARBA" id="ARBA00023004"/>
    </source>
</evidence>
<keyword evidence="10" id="KW-0479">Metal-binding</keyword>
<evidence type="ECO:0000256" key="17">
    <source>
        <dbReference type="ARBA" id="ARBA00048294"/>
    </source>
</evidence>
<reference evidence="21 22" key="1">
    <citation type="submission" date="2017-10" db="EMBL/GenBank/DDBJ databases">
        <title>The new phylogeny of genus Mycobacterium.</title>
        <authorList>
            <person name="Tortoli E."/>
            <person name="Trovato A."/>
            <person name="Cirillo D.M."/>
        </authorList>
    </citation>
    <scope>NUCLEOTIDE SEQUENCE [LARGE SCALE GENOMIC DNA]</scope>
    <source>
        <strain evidence="21 22">CCUG37673</strain>
    </source>
</reference>
<dbReference type="InterPro" id="IPR037943">
    <property type="entry name" value="MopB_CT_Nitrate-R-NarG-like"/>
</dbReference>
<dbReference type="OrthoDB" id="9759518at2"/>
<dbReference type="PROSITE" id="PS51669">
    <property type="entry name" value="4FE4S_MOW_BIS_MGD"/>
    <property type="match status" value="1"/>
</dbReference>
<keyword evidence="9" id="KW-0500">Molybdenum</keyword>
<dbReference type="RefSeq" id="WP_097942291.1">
    <property type="nucleotide sequence ID" value="NZ_BLKS01000001.1"/>
</dbReference>
<dbReference type="EC" id="1.7.5.1" evidence="5"/>
<dbReference type="FunFam" id="3.40.50.12440:FF:000001">
    <property type="entry name" value="Nitrate reductase subunit alpha"/>
    <property type="match status" value="1"/>
</dbReference>
<evidence type="ECO:0000256" key="16">
    <source>
        <dbReference type="ARBA" id="ARBA00023136"/>
    </source>
</evidence>
<evidence type="ECO:0000313" key="23">
    <source>
        <dbReference type="Proteomes" id="UP000465302"/>
    </source>
</evidence>
<organism evidence="21 22">
    <name type="scientific">Mycolicibacterium agri</name>
    <name type="common">Mycobacterium agri</name>
    <dbReference type="NCBI Taxonomy" id="36811"/>
    <lineage>
        <taxon>Bacteria</taxon>
        <taxon>Bacillati</taxon>
        <taxon>Actinomycetota</taxon>
        <taxon>Actinomycetes</taxon>
        <taxon>Mycobacteriales</taxon>
        <taxon>Mycobacteriaceae</taxon>
        <taxon>Mycolicibacterium</taxon>
    </lineage>
</organism>
<dbReference type="CDD" id="cd02776">
    <property type="entry name" value="MopB_CT_Nitrate-R-NarG-like"/>
    <property type="match status" value="1"/>
</dbReference>
<comment type="cofactor">
    <cofactor evidence="1">
        <name>Mo-bis(molybdopterin guanine dinucleotide)</name>
        <dbReference type="ChEBI" id="CHEBI:60539"/>
    </cofactor>
</comment>
<dbReference type="InterPro" id="IPR050123">
    <property type="entry name" value="Prok_molybdopt-oxidoreductase"/>
</dbReference>
<evidence type="ECO:0000256" key="15">
    <source>
        <dbReference type="ARBA" id="ARBA00023063"/>
    </source>
</evidence>
<dbReference type="InterPro" id="IPR006468">
    <property type="entry name" value="NarG"/>
</dbReference>
<dbReference type="GO" id="GO:0160182">
    <property type="term" value="F:nitrate reductase (quinone) activity"/>
    <property type="evidence" value="ECO:0007669"/>
    <property type="project" value="UniProtKB-EC"/>
</dbReference>
<sequence length="1233" mass="136007">MTSPARIGGPIEELLERSGRFFTPGEFSADLRTVTRRGGRDGDVFYRDRWSHDKVVRSTHGVNCTGSCSWKIYVKDGIITWETQETDYPSVGPDRPEYEPRGCPRGAAFSWYTYSPTRVRYPYARGLLVEMYREAKARLGDPVLAWADIQSGPERRRRYQRARGKGGLVRVSWAEATEMIAAAHVHTIKTYGPDRVAGFSPIPAMSMVSHAAGSRFVELIGGAMTSFYDWYADLPVASPQVFGDQTDVPESGDWWDATYLMMWGSNVPVTRTPDAHWMVEVRYRGTKVVSVSPDYADNTKFADEWMPCAAGADGALAMAMGHVILSECFVHQRVPFFVDYVRSYTDLPFLVKLEQRDGALVPGKNLTAADLGHTTENAAFKPVLLDGKTDDVAVPHGSLGFRFGDDGVGKWNLDLGGLTPALTVARHEAGGETALIQLPRFDTADGHGEVLARGVPVRRVGEHLVCTVFDLMLAHYGVARPGLPGDWPTGYDDATHPYTPAWQEPITGVAAAQAERIAKEFARNAEESGGRSMIIMGAGICQWFHGDATYRAVLALLLLTGSMGRNGGGWAHYVGQEKCRPVTGWATMAMATDWSRPPRQMAGTSYWYAHTDQWRYDGYRADALASPLGRGRFRNKHTMDVLASAAAMGWSPFYPQFDRSSLDVADEALAAGRDKSEIGAYVAEQLASGKLKLAVTDPDDPANWPRVLNIWRANLLGSSSKGNEYFLRHLLGTDSNLQAKPTAEGLRPNDVTWRDEIPEGKLDLLMSIDFRMTSTTLLSDVVLPAATWYEKADLSSTDMHPYVHAFTPAIDPPWETHSDFEAFGAIARAFSALAKNHLGVRTDIVVGALQHDTPQAMAYPHGSENDWRTSAAVPVPGKTMGPVAVVERDYTAIADKWATLGPLVEQLGVTTKAVTTHPEREVGELAAKFGVAKSGPAQGRPAITTDERMADVILALSGTSNGRLAVEGFRELEKRTGRHLVHLAEGSEERRITYADAAARPVPVITSPEWSGSETGGRRYAPFTVNIEELKPFHTLTGRMHFYLDHDWLEELGEQLPTYRPPLDMQRLFGEPQVGDARDGIGLTVRYLTPHSKWSIHSEYQDNLLMLSLSRGGPTMWMSPADAAKIDVRDNDWVEAVNRNGVLVCRAIVSHRMPEGVVFVYHVQERTIDVPLSETTGLRGGIHNTLTRLLIKPSHLAGGYAQNAFAFNYLGPTGNQRDEVTVVRRRSQEVTYQ</sequence>
<keyword evidence="16" id="KW-0472">Membrane</keyword>
<keyword evidence="12" id="KW-0560">Oxidoreductase</keyword>
<evidence type="ECO:0000256" key="1">
    <source>
        <dbReference type="ARBA" id="ARBA00001942"/>
    </source>
</evidence>
<dbReference type="GO" id="GO:0042128">
    <property type="term" value="P:nitrate assimilation"/>
    <property type="evidence" value="ECO:0007669"/>
    <property type="project" value="UniProtKB-KW"/>
</dbReference>
<dbReference type="EMBL" id="BLKS01000001">
    <property type="protein sequence ID" value="GFG53355.1"/>
    <property type="molecule type" value="Genomic_DNA"/>
</dbReference>
<keyword evidence="6" id="KW-0813">Transport</keyword>
<evidence type="ECO:0000256" key="7">
    <source>
        <dbReference type="ARBA" id="ARBA00022475"/>
    </source>
</evidence>
<evidence type="ECO:0000313" key="21">
    <source>
        <dbReference type="EMBL" id="PEG35242.1"/>
    </source>
</evidence>
<dbReference type="Pfam" id="PF01568">
    <property type="entry name" value="Molydop_binding"/>
    <property type="match status" value="1"/>
</dbReference>
<dbReference type="GO" id="GO:0046872">
    <property type="term" value="F:metal ion binding"/>
    <property type="evidence" value="ECO:0007669"/>
    <property type="project" value="UniProtKB-KW"/>
</dbReference>
<dbReference type="PANTHER" id="PTHR43105">
    <property type="entry name" value="RESPIRATORY NITRATE REDUCTASE"/>
    <property type="match status" value="1"/>
</dbReference>
<dbReference type="Gene3D" id="3.40.50.12440">
    <property type="match status" value="1"/>
</dbReference>
<dbReference type="CDD" id="cd02750">
    <property type="entry name" value="MopB_Nitrate-R-NarG-like"/>
    <property type="match status" value="1"/>
</dbReference>
<evidence type="ECO:0000256" key="8">
    <source>
        <dbReference type="ARBA" id="ARBA00022485"/>
    </source>
</evidence>
<comment type="caution">
    <text evidence="21">The sequence shown here is derived from an EMBL/GenBank/DDBJ whole genome shotgun (WGS) entry which is preliminary data.</text>
</comment>
<protein>
    <recommendedName>
        <fullName evidence="18">Nitrate reductase alpha subunit</fullName>
        <ecNumber evidence="5">1.7.5.1</ecNumber>
    </recommendedName>
</protein>
<dbReference type="EMBL" id="PDCP01000048">
    <property type="protein sequence ID" value="PEG35242.1"/>
    <property type="molecule type" value="Genomic_DNA"/>
</dbReference>
<keyword evidence="8" id="KW-0004">4Fe-4S</keyword>
<keyword evidence="22" id="KW-1185">Reference proteome</keyword>
<dbReference type="Pfam" id="PF00384">
    <property type="entry name" value="Molybdopterin"/>
    <property type="match status" value="1"/>
</dbReference>